<organism evidence="8 9">
    <name type="scientific">Pseudovirgaria hyperparasitica</name>
    <dbReference type="NCBI Taxonomy" id="470096"/>
    <lineage>
        <taxon>Eukaryota</taxon>
        <taxon>Fungi</taxon>
        <taxon>Dikarya</taxon>
        <taxon>Ascomycota</taxon>
        <taxon>Pezizomycotina</taxon>
        <taxon>Dothideomycetes</taxon>
        <taxon>Dothideomycetes incertae sedis</taxon>
        <taxon>Acrospermales</taxon>
        <taxon>Acrospermaceae</taxon>
        <taxon>Pseudovirgaria</taxon>
    </lineage>
</organism>
<dbReference type="GO" id="GO:0006508">
    <property type="term" value="P:proteolysis"/>
    <property type="evidence" value="ECO:0007669"/>
    <property type="project" value="UniProtKB-KW"/>
</dbReference>
<dbReference type="PANTHER" id="PTHR46143">
    <property type="entry name" value="CALPAIN-7"/>
    <property type="match status" value="1"/>
</dbReference>
<dbReference type="Gene3D" id="2.60.120.380">
    <property type="match status" value="1"/>
</dbReference>
<feature type="active site" evidence="5 6">
    <location>
        <position position="400"/>
    </location>
</feature>
<dbReference type="InterPro" id="IPR051297">
    <property type="entry name" value="PalB/RIM13"/>
</dbReference>
<dbReference type="InterPro" id="IPR001300">
    <property type="entry name" value="Peptidase_C2_calpain_cat"/>
</dbReference>
<dbReference type="PANTHER" id="PTHR46143:SF1">
    <property type="entry name" value="CALPAIN-7"/>
    <property type="match status" value="1"/>
</dbReference>
<gene>
    <name evidence="8" type="ORF">EJ05DRAFT_461343</name>
</gene>
<accession>A0A6A6WHZ4</accession>
<dbReference type="RefSeq" id="XP_033603222.1">
    <property type="nucleotide sequence ID" value="XM_033742639.1"/>
</dbReference>
<dbReference type="GeneID" id="54483693"/>
<dbReference type="Pfam" id="PF00648">
    <property type="entry name" value="Peptidase_C2"/>
    <property type="match status" value="1"/>
</dbReference>
<comment type="similarity">
    <text evidence="1">Belongs to the peptidase C2 family. PalB/RIM13 subfamily.</text>
</comment>
<dbReference type="InterPro" id="IPR022684">
    <property type="entry name" value="Calpain_cysteine_protease"/>
</dbReference>
<dbReference type="SMART" id="SM00720">
    <property type="entry name" value="calpain_III"/>
    <property type="match status" value="1"/>
</dbReference>
<evidence type="ECO:0000313" key="9">
    <source>
        <dbReference type="Proteomes" id="UP000799437"/>
    </source>
</evidence>
<evidence type="ECO:0000256" key="2">
    <source>
        <dbReference type="ARBA" id="ARBA00022670"/>
    </source>
</evidence>
<feature type="active site" evidence="5 6">
    <location>
        <position position="212"/>
    </location>
</feature>
<keyword evidence="4 6" id="KW-0788">Thiol protease</keyword>
<evidence type="ECO:0000256" key="5">
    <source>
        <dbReference type="PIRSR" id="PIRSR622684-1"/>
    </source>
</evidence>
<dbReference type="AlphaFoldDB" id="A0A6A6WHZ4"/>
<keyword evidence="9" id="KW-1185">Reference proteome</keyword>
<dbReference type="Gene3D" id="3.90.70.10">
    <property type="entry name" value="Cysteine proteinases"/>
    <property type="match status" value="1"/>
</dbReference>
<evidence type="ECO:0000259" key="7">
    <source>
        <dbReference type="PROSITE" id="PS50203"/>
    </source>
</evidence>
<dbReference type="SUPFAM" id="SSF49758">
    <property type="entry name" value="Calpain large subunit, middle domain (domain III)"/>
    <property type="match status" value="2"/>
</dbReference>
<dbReference type="Pfam" id="PF25435">
    <property type="entry name" value="PalB_C"/>
    <property type="match status" value="1"/>
</dbReference>
<dbReference type="SUPFAM" id="SSF54001">
    <property type="entry name" value="Cysteine proteinases"/>
    <property type="match status" value="1"/>
</dbReference>
<dbReference type="Pfam" id="PF01067">
    <property type="entry name" value="Calpain_III"/>
    <property type="match status" value="1"/>
</dbReference>
<dbReference type="EMBL" id="ML996567">
    <property type="protein sequence ID" value="KAF2760771.1"/>
    <property type="molecule type" value="Genomic_DNA"/>
</dbReference>
<keyword evidence="3 6" id="KW-0378">Hydrolase</keyword>
<feature type="domain" description="Calpain catalytic" evidence="7">
    <location>
        <begin position="140"/>
        <end position="447"/>
    </location>
</feature>
<dbReference type="InterPro" id="IPR022683">
    <property type="entry name" value="Calpain_III"/>
</dbReference>
<dbReference type="InterPro" id="IPR038765">
    <property type="entry name" value="Papain-like_cys_pep_sf"/>
</dbReference>
<dbReference type="OrthoDB" id="167576at2759"/>
<evidence type="ECO:0000256" key="4">
    <source>
        <dbReference type="ARBA" id="ARBA00022807"/>
    </source>
</evidence>
<evidence type="ECO:0000256" key="6">
    <source>
        <dbReference type="PROSITE-ProRule" id="PRU00239"/>
    </source>
</evidence>
<dbReference type="Proteomes" id="UP000799437">
    <property type="component" value="Unassembled WGS sequence"/>
</dbReference>
<dbReference type="PROSITE" id="PS50203">
    <property type="entry name" value="CALPAIN_CAT"/>
    <property type="match status" value="1"/>
</dbReference>
<dbReference type="SMART" id="SM00230">
    <property type="entry name" value="CysPc"/>
    <property type="match status" value="1"/>
</dbReference>
<dbReference type="PRINTS" id="PR00704">
    <property type="entry name" value="CALPAIN"/>
</dbReference>
<dbReference type="GO" id="GO:0004198">
    <property type="term" value="F:calcium-dependent cysteine-type endopeptidase activity"/>
    <property type="evidence" value="ECO:0007669"/>
    <property type="project" value="InterPro"/>
</dbReference>
<evidence type="ECO:0000313" key="8">
    <source>
        <dbReference type="EMBL" id="KAF2760771.1"/>
    </source>
</evidence>
<evidence type="ECO:0000256" key="1">
    <source>
        <dbReference type="ARBA" id="ARBA00010193"/>
    </source>
</evidence>
<sequence>MEALEAQIADLQEKITQAPTQSQALKLALRSADLCIEAIKVAKTEPKREELRGKANSLIGQAESIKHEKAWRPSPTVAEITSAIKSTTLTHVEPKPSASTEVPVAKIRKLEGPKTTRELSAGEKLILWKASKLNDSNFPPWTDPPDDAEFQTPFVDRELKLSEQQRELFEGWKRVKDALPPPAWRLANDIPTASAYELTSSVDLVQDAASDCSVVASLCSAAARAQRNFPWIISDSIWPRSLDRSHPIASPNGKYILKLNFNGCWRKVVIDDRLPVSKNTRLLHVVDRKHPALIWPALVEKAYLKVRGGYDFPGSSSCSDLWAFTGWIPEQIFLQADDILPDALWNRIIRAFRFGDVFVTVGTGHLARKEENNYGLVSRHNYAVIDMKGSAGDRMLLLKNPWLTGTQWNSNLQKASTTDSALPAGSDWFTFEQVMSRFESIFLNWNPGLFSFRQDLHFQWNIKVKSPASLGGNPQFSLVTKADGFVFLLLNRHFQNERLGSEGSSAVGELPTGYISLTAYDSRGERVHLDEGCIERSPFVSTPQALLRLDMKAHMANTIVVAQQELPPITFGFSLSAFSNVDVELSHVNEEQICKVDITGVWKSGSSGGSQSSSRYYENPQFALTVPARTSLSMILESPADDIPIHVAIVHGRGERVFKLRSQDIIVQAETYRPGVVLANVSDLDSGTYTVICSTFEAGQHAEFTLTANATCRCLLRKIPTEGAGKFAYKLNQLCFGTENSKMAANLIPKRQVKFNIVASFIKVRVRPGMDSTDCGRSPLRITIDVGRGPDKKTILASNEGAFSDAQVVRTDTVDLYPRLLAHGDLWLVMERLAGPDPGFEELYEVQLFMDVPNGVQLGNWRGWDD</sequence>
<protein>
    <submittedName>
        <fullName evidence="8">Cysteine proteinase</fullName>
    </submittedName>
</protein>
<feature type="active site" evidence="5 6">
    <location>
        <position position="380"/>
    </location>
</feature>
<keyword evidence="2 6" id="KW-0645">Protease</keyword>
<evidence type="ECO:0000256" key="3">
    <source>
        <dbReference type="ARBA" id="ARBA00022801"/>
    </source>
</evidence>
<reference evidence="8" key="1">
    <citation type="journal article" date="2020" name="Stud. Mycol.">
        <title>101 Dothideomycetes genomes: a test case for predicting lifestyles and emergence of pathogens.</title>
        <authorList>
            <person name="Haridas S."/>
            <person name="Albert R."/>
            <person name="Binder M."/>
            <person name="Bloem J."/>
            <person name="Labutti K."/>
            <person name="Salamov A."/>
            <person name="Andreopoulos B."/>
            <person name="Baker S."/>
            <person name="Barry K."/>
            <person name="Bills G."/>
            <person name="Bluhm B."/>
            <person name="Cannon C."/>
            <person name="Castanera R."/>
            <person name="Culley D."/>
            <person name="Daum C."/>
            <person name="Ezra D."/>
            <person name="Gonzalez J."/>
            <person name="Henrissat B."/>
            <person name="Kuo A."/>
            <person name="Liang C."/>
            <person name="Lipzen A."/>
            <person name="Lutzoni F."/>
            <person name="Magnuson J."/>
            <person name="Mondo S."/>
            <person name="Nolan M."/>
            <person name="Ohm R."/>
            <person name="Pangilinan J."/>
            <person name="Park H.-J."/>
            <person name="Ramirez L."/>
            <person name="Alfaro M."/>
            <person name="Sun H."/>
            <person name="Tritt A."/>
            <person name="Yoshinaga Y."/>
            <person name="Zwiers L.-H."/>
            <person name="Turgeon B."/>
            <person name="Goodwin S."/>
            <person name="Spatafora J."/>
            <person name="Crous P."/>
            <person name="Grigoriev I."/>
        </authorList>
    </citation>
    <scope>NUCLEOTIDE SEQUENCE</scope>
    <source>
        <strain evidence="8">CBS 121739</strain>
    </source>
</reference>
<proteinExistence type="inferred from homology"/>
<name>A0A6A6WHZ4_9PEZI</name>
<dbReference type="InterPro" id="IPR022682">
    <property type="entry name" value="Calpain_domain_III"/>
</dbReference>
<dbReference type="InterPro" id="IPR036213">
    <property type="entry name" value="Calpain_III_sf"/>
</dbReference>